<dbReference type="Gene3D" id="3.30.565.40">
    <property type="entry name" value="Fervidobacterium nodosum Rt17-B1 like"/>
    <property type="match status" value="1"/>
</dbReference>
<feature type="domain" description="DUF3298" evidence="1">
    <location>
        <begin position="157"/>
        <end position="231"/>
    </location>
</feature>
<dbReference type="InterPro" id="IPR021729">
    <property type="entry name" value="DUF3298"/>
</dbReference>
<proteinExistence type="predicted"/>
<evidence type="ECO:0008006" key="5">
    <source>
        <dbReference type="Google" id="ProtNLM"/>
    </source>
</evidence>
<dbReference type="InterPro" id="IPR025303">
    <property type="entry name" value="PdaC"/>
</dbReference>
<dbReference type="EMBL" id="FNJM01000005">
    <property type="protein sequence ID" value="SDP44203.1"/>
    <property type="molecule type" value="Genomic_DNA"/>
</dbReference>
<evidence type="ECO:0000259" key="1">
    <source>
        <dbReference type="Pfam" id="PF11738"/>
    </source>
</evidence>
<dbReference type="InterPro" id="IPR037126">
    <property type="entry name" value="PdaC/RsiV-like_sf"/>
</dbReference>
<protein>
    <recommendedName>
        <fullName evidence="5">Deacetylase PdaC domain-containing protein</fullName>
    </recommendedName>
</protein>
<accession>A0A1H0SR79</accession>
<feature type="domain" description="Deacetylase PdaC" evidence="2">
    <location>
        <begin position="44"/>
        <end position="137"/>
    </location>
</feature>
<evidence type="ECO:0000313" key="4">
    <source>
        <dbReference type="Proteomes" id="UP000198597"/>
    </source>
</evidence>
<dbReference type="Proteomes" id="UP000198597">
    <property type="component" value="Unassembled WGS sequence"/>
</dbReference>
<sequence>MKLLNRCVSILIILIAITNTCPQGVLINLNSQFVESSLVVDKIIKEKNDYLTIDVKIPQINGLNNKEAEKVINNKILDFTNMWIKDAKEIAQEYYGGPNNVYPIFPYQLIAKYTMKSQNKILSFYIDYYQYTGGAHEITNRVSYNIDINTGRELLLNDLFVDEYEYEKVINNEIKKQIAKNPDIYFPGKDGFNGINKNQQYFIDGNNLVVYFGLYEIAPYVTGIPEFKIPIKLFGESFKYI</sequence>
<keyword evidence="4" id="KW-1185">Reference proteome</keyword>
<evidence type="ECO:0000259" key="2">
    <source>
        <dbReference type="Pfam" id="PF13739"/>
    </source>
</evidence>
<dbReference type="OrthoDB" id="5637at2"/>
<name>A0A1H0SR79_9CLOT</name>
<dbReference type="RefSeq" id="WP_089969381.1">
    <property type="nucleotide sequence ID" value="NZ_FNJM01000005.1"/>
</dbReference>
<organism evidence="3 4">
    <name type="scientific">Clostridium gasigenes</name>
    <dbReference type="NCBI Taxonomy" id="94869"/>
    <lineage>
        <taxon>Bacteria</taxon>
        <taxon>Bacillati</taxon>
        <taxon>Bacillota</taxon>
        <taxon>Clostridia</taxon>
        <taxon>Eubacteriales</taxon>
        <taxon>Clostridiaceae</taxon>
        <taxon>Clostridium</taxon>
    </lineage>
</organism>
<dbReference type="Pfam" id="PF11738">
    <property type="entry name" value="DUF3298"/>
    <property type="match status" value="1"/>
</dbReference>
<gene>
    <name evidence="3" type="ORF">SAMN04488529_105184</name>
</gene>
<reference evidence="3 4" key="1">
    <citation type="submission" date="2016-10" db="EMBL/GenBank/DDBJ databases">
        <authorList>
            <person name="de Groot N.N."/>
        </authorList>
    </citation>
    <scope>NUCLEOTIDE SEQUENCE [LARGE SCALE GENOMIC DNA]</scope>
    <source>
        <strain evidence="3 4">DSM 12272</strain>
    </source>
</reference>
<dbReference type="STRING" id="94869.SAMN04488529_105184"/>
<dbReference type="Gene3D" id="3.90.640.20">
    <property type="entry name" value="Heat-shock cognate protein, ATPase"/>
    <property type="match status" value="1"/>
</dbReference>
<dbReference type="Pfam" id="PF13739">
    <property type="entry name" value="PdaC"/>
    <property type="match status" value="1"/>
</dbReference>
<dbReference type="AlphaFoldDB" id="A0A1H0SR79"/>
<evidence type="ECO:0000313" key="3">
    <source>
        <dbReference type="EMBL" id="SDP44203.1"/>
    </source>
</evidence>